<feature type="transmembrane region" description="Helical" evidence="6">
    <location>
        <begin position="477"/>
        <end position="497"/>
    </location>
</feature>
<dbReference type="Gene3D" id="1.10.287.950">
    <property type="entry name" value="Methyl-accepting chemotaxis protein"/>
    <property type="match status" value="1"/>
</dbReference>
<evidence type="ECO:0000256" key="5">
    <source>
        <dbReference type="SAM" id="MobiDB-lite"/>
    </source>
</evidence>
<evidence type="ECO:0000256" key="1">
    <source>
        <dbReference type="ARBA" id="ARBA00004141"/>
    </source>
</evidence>
<evidence type="ECO:0000259" key="7">
    <source>
        <dbReference type="Pfam" id="PF12698"/>
    </source>
</evidence>
<reference evidence="8 9" key="1">
    <citation type="submission" date="2019-07" db="EMBL/GenBank/DDBJ databases">
        <authorList>
            <person name="Kim J."/>
        </authorList>
    </citation>
    <scope>NUCLEOTIDE SEQUENCE [LARGE SCALE GENOMIC DNA]</scope>
    <source>
        <strain evidence="8 9">N4</strain>
    </source>
</reference>
<feature type="transmembrane region" description="Helical" evidence="6">
    <location>
        <begin position="547"/>
        <end position="570"/>
    </location>
</feature>
<name>A0A559IVZ6_9BACL</name>
<organism evidence="8 9">
    <name type="scientific">Paenibacillus agilis</name>
    <dbReference type="NCBI Taxonomy" id="3020863"/>
    <lineage>
        <taxon>Bacteria</taxon>
        <taxon>Bacillati</taxon>
        <taxon>Bacillota</taxon>
        <taxon>Bacilli</taxon>
        <taxon>Bacillales</taxon>
        <taxon>Paenibacillaceae</taxon>
        <taxon>Paenibacillus</taxon>
    </lineage>
</organism>
<dbReference type="PANTHER" id="PTHR43077:SF5">
    <property type="entry name" value="PHAGE INFECTION PROTEIN"/>
    <property type="match status" value="1"/>
</dbReference>
<protein>
    <submittedName>
        <fullName evidence="8">YhgE/Pip domain-containing protein</fullName>
    </submittedName>
</protein>
<feature type="transmembrane region" description="Helical" evidence="6">
    <location>
        <begin position="577"/>
        <end position="596"/>
    </location>
</feature>
<feature type="domain" description="ABC-2 type transporter transmembrane" evidence="7">
    <location>
        <begin position="26"/>
        <end position="160"/>
    </location>
</feature>
<keyword evidence="4 6" id="KW-0472">Membrane</keyword>
<evidence type="ECO:0000256" key="4">
    <source>
        <dbReference type="ARBA" id="ARBA00023136"/>
    </source>
</evidence>
<feature type="transmembrane region" description="Helical" evidence="6">
    <location>
        <begin position="518"/>
        <end position="541"/>
    </location>
</feature>
<sequence length="670" mass="70798">MKSLRLFFAEWGNILRNPKVLVPVIAVMMIPVMYSALFLGTFWDPYGKMKDLPVAIVNEDNGAEMDGEKLTIGKELVDELKESKELDFHFVSSQEALTGLKEDRFYMTITIPEDFSKRAASLMDDEPKQAELLFQTNEGHNFLAAQIGGTAIHKVNSEISRTITESYTKLMFEQVEKVSDGLGEAGDGATKIHDGTKTLANGTTELKTNLAKLSDGALKLKQGTSPLAEGAQKLNQGAAELNKGAASMNQGLKQLAQAHDQLEQGARKSEQGATQLQAGLKSSAAGSKELAEGTKALAGGLEQLVKASPELANHPAMKQIMQASREVQAGASKLSEGQTKLVAGASALKDGQTQLVGGMNQFGQKLDEAAAGSGKLTVGAKQLADGAAQLKGGVTEATKAITTIADGSSKLNDGAGKLQNGVRELKDGSGELASKLTEAADEAASVQGSEKRIEMYAKPVTVVESSINKVPNYGTGFAPYFLSLGLFVGALILTIVLPLVQSPDPLASGWSRFVSKTLLFVSVGVVQALVADAILIFGLGLEVQNTAQFIGFSILSSMTYMFIIQSLVTVLGDPGRFVAIVILILQLVSCGGTFPVELTPTFMQVIGDWLPMTYTVNGFKAVISSGDTSALLSQSGILAIYIVAFGALTLGYFVVKAREARGDQASVTAN</sequence>
<evidence type="ECO:0000256" key="3">
    <source>
        <dbReference type="ARBA" id="ARBA00022989"/>
    </source>
</evidence>
<feature type="region of interest" description="Disordered" evidence="5">
    <location>
        <begin position="260"/>
        <end position="280"/>
    </location>
</feature>
<dbReference type="GO" id="GO:0016020">
    <property type="term" value="C:membrane"/>
    <property type="evidence" value="ECO:0007669"/>
    <property type="project" value="UniProtKB-SubCell"/>
</dbReference>
<dbReference type="NCBIfam" id="TIGR03061">
    <property type="entry name" value="pip_yhgE_Nterm"/>
    <property type="match status" value="1"/>
</dbReference>
<accession>A0A559IVZ6</accession>
<evidence type="ECO:0000313" key="9">
    <source>
        <dbReference type="Proteomes" id="UP000318102"/>
    </source>
</evidence>
<evidence type="ECO:0000256" key="2">
    <source>
        <dbReference type="ARBA" id="ARBA00022692"/>
    </source>
</evidence>
<keyword evidence="2 6" id="KW-0812">Transmembrane</keyword>
<feature type="compositionally biased region" description="Basic and acidic residues" evidence="5">
    <location>
        <begin position="260"/>
        <end position="270"/>
    </location>
</feature>
<dbReference type="NCBIfam" id="TIGR03057">
    <property type="entry name" value="xxxLxxG_by_4"/>
    <property type="match status" value="4"/>
</dbReference>
<dbReference type="Pfam" id="PF12698">
    <property type="entry name" value="ABC2_membrane_3"/>
    <property type="match status" value="2"/>
</dbReference>
<dbReference type="AlphaFoldDB" id="A0A559IVZ6"/>
<dbReference type="PANTHER" id="PTHR43077">
    <property type="entry name" value="TRANSPORT PERMEASE YVFS-RELATED"/>
    <property type="match status" value="1"/>
</dbReference>
<dbReference type="EMBL" id="VNJK01000001">
    <property type="protein sequence ID" value="TVX91783.1"/>
    <property type="molecule type" value="Genomic_DNA"/>
</dbReference>
<dbReference type="NCBIfam" id="TIGR03062">
    <property type="entry name" value="pip_yhgE_Cterm"/>
    <property type="match status" value="1"/>
</dbReference>
<dbReference type="InterPro" id="IPR017500">
    <property type="entry name" value="Phage_infect_YhgE_N"/>
</dbReference>
<dbReference type="Gene3D" id="3.40.1710.10">
    <property type="entry name" value="abc type-2 transporter like domain"/>
    <property type="match status" value="1"/>
</dbReference>
<dbReference type="RefSeq" id="WP_144986618.1">
    <property type="nucleotide sequence ID" value="NZ_VNJK01000001.1"/>
</dbReference>
<dbReference type="InterPro" id="IPR013525">
    <property type="entry name" value="ABC2_TM"/>
</dbReference>
<keyword evidence="9" id="KW-1185">Reference proteome</keyword>
<dbReference type="OrthoDB" id="9811483at2"/>
<dbReference type="GO" id="GO:0140359">
    <property type="term" value="F:ABC-type transporter activity"/>
    <property type="evidence" value="ECO:0007669"/>
    <property type="project" value="InterPro"/>
</dbReference>
<dbReference type="Proteomes" id="UP000318102">
    <property type="component" value="Unassembled WGS sequence"/>
</dbReference>
<gene>
    <name evidence="8" type="ORF">FPZ44_01140</name>
</gene>
<dbReference type="InterPro" id="IPR017501">
    <property type="entry name" value="Phage_infect_YhgE_C"/>
</dbReference>
<comment type="caution">
    <text evidence="8">The sequence shown here is derived from an EMBL/GenBank/DDBJ whole genome shotgun (WGS) entry which is preliminary data.</text>
</comment>
<feature type="transmembrane region" description="Helical" evidence="6">
    <location>
        <begin position="636"/>
        <end position="655"/>
    </location>
</feature>
<dbReference type="InterPro" id="IPR051328">
    <property type="entry name" value="T7SS_ABC-Transporter"/>
</dbReference>
<proteinExistence type="predicted"/>
<feature type="domain" description="ABC-2 type transporter transmembrane" evidence="7">
    <location>
        <begin position="432"/>
        <end position="650"/>
    </location>
</feature>
<dbReference type="InterPro" id="IPR023908">
    <property type="entry name" value="xxxLxxG_rpt"/>
</dbReference>
<evidence type="ECO:0000313" key="8">
    <source>
        <dbReference type="EMBL" id="TVX91783.1"/>
    </source>
</evidence>
<comment type="subcellular location">
    <subcellularLocation>
        <location evidence="1">Membrane</location>
        <topology evidence="1">Multi-pass membrane protein</topology>
    </subcellularLocation>
</comment>
<keyword evidence="3 6" id="KW-1133">Transmembrane helix</keyword>
<evidence type="ECO:0000256" key="6">
    <source>
        <dbReference type="SAM" id="Phobius"/>
    </source>
</evidence>
<feature type="transmembrane region" description="Helical" evidence="6">
    <location>
        <begin position="20"/>
        <end position="43"/>
    </location>
</feature>